<sequence length="120" mass="13039">MCALSRRALEATGRYVCIVVPETAQRTGEGMKGGRVPNPRWFSLVDPQTLVAAGGLEAAMWEGALEERALEPSRPNPRQSPRPQLNKRNPCLRMVHRARCSANRCGPGPAGLFTACGLEL</sequence>
<dbReference type="EMBL" id="BLXT01001650">
    <property type="protein sequence ID" value="GFN87058.1"/>
    <property type="molecule type" value="Genomic_DNA"/>
</dbReference>
<protein>
    <submittedName>
        <fullName evidence="2">Uncharacterized protein</fullName>
    </submittedName>
</protein>
<organism evidence="2 3">
    <name type="scientific">Plakobranchus ocellatus</name>
    <dbReference type="NCBI Taxonomy" id="259542"/>
    <lineage>
        <taxon>Eukaryota</taxon>
        <taxon>Metazoa</taxon>
        <taxon>Spiralia</taxon>
        <taxon>Lophotrochozoa</taxon>
        <taxon>Mollusca</taxon>
        <taxon>Gastropoda</taxon>
        <taxon>Heterobranchia</taxon>
        <taxon>Euthyneura</taxon>
        <taxon>Panpulmonata</taxon>
        <taxon>Sacoglossa</taxon>
        <taxon>Placobranchoidea</taxon>
        <taxon>Plakobranchidae</taxon>
        <taxon>Plakobranchus</taxon>
    </lineage>
</organism>
<evidence type="ECO:0000256" key="1">
    <source>
        <dbReference type="SAM" id="MobiDB-lite"/>
    </source>
</evidence>
<evidence type="ECO:0000313" key="3">
    <source>
        <dbReference type="Proteomes" id="UP000735302"/>
    </source>
</evidence>
<accession>A0AAV3YVG4</accession>
<proteinExistence type="predicted"/>
<dbReference type="Proteomes" id="UP000735302">
    <property type="component" value="Unassembled WGS sequence"/>
</dbReference>
<evidence type="ECO:0000313" key="2">
    <source>
        <dbReference type="EMBL" id="GFN87058.1"/>
    </source>
</evidence>
<reference evidence="2 3" key="1">
    <citation type="journal article" date="2021" name="Elife">
        <title>Chloroplast acquisition without the gene transfer in kleptoplastic sea slugs, Plakobranchus ocellatus.</title>
        <authorList>
            <person name="Maeda T."/>
            <person name="Takahashi S."/>
            <person name="Yoshida T."/>
            <person name="Shimamura S."/>
            <person name="Takaki Y."/>
            <person name="Nagai Y."/>
            <person name="Toyoda A."/>
            <person name="Suzuki Y."/>
            <person name="Arimoto A."/>
            <person name="Ishii H."/>
            <person name="Satoh N."/>
            <person name="Nishiyama T."/>
            <person name="Hasebe M."/>
            <person name="Maruyama T."/>
            <person name="Minagawa J."/>
            <person name="Obokata J."/>
            <person name="Shigenobu S."/>
        </authorList>
    </citation>
    <scope>NUCLEOTIDE SEQUENCE [LARGE SCALE GENOMIC DNA]</scope>
</reference>
<keyword evidence="3" id="KW-1185">Reference proteome</keyword>
<feature type="region of interest" description="Disordered" evidence="1">
    <location>
        <begin position="67"/>
        <end position="89"/>
    </location>
</feature>
<comment type="caution">
    <text evidence="2">The sequence shown here is derived from an EMBL/GenBank/DDBJ whole genome shotgun (WGS) entry which is preliminary data.</text>
</comment>
<name>A0AAV3YVG4_9GAST</name>
<gene>
    <name evidence="2" type="ORF">PoB_001356400</name>
</gene>
<dbReference type="AlphaFoldDB" id="A0AAV3YVG4"/>